<feature type="binding site" evidence="7">
    <location>
        <begin position="189"/>
        <end position="190"/>
    </location>
    <ligand>
        <name>substrate</name>
    </ligand>
</feature>
<dbReference type="HAMAP" id="MF_00258">
    <property type="entry name" value="Glu_racemase"/>
    <property type="match status" value="1"/>
</dbReference>
<comment type="function">
    <text evidence="7">Provides the (R)-glutamate required for cell wall biosynthesis.</text>
</comment>
<dbReference type="NCBIfam" id="TIGR00067">
    <property type="entry name" value="glut_race"/>
    <property type="match status" value="1"/>
</dbReference>
<accession>A0ABP2ASG6</accession>
<dbReference type="InterPro" id="IPR015942">
    <property type="entry name" value="Asp/Glu/hydantoin_racemase"/>
</dbReference>
<evidence type="ECO:0000256" key="5">
    <source>
        <dbReference type="ARBA" id="ARBA00023235"/>
    </source>
</evidence>
<comment type="pathway">
    <text evidence="7">Cell wall biogenesis; peptidoglycan biosynthesis.</text>
</comment>
<keyword evidence="9" id="KW-1185">Reference proteome</keyword>
<dbReference type="PANTHER" id="PTHR21198">
    <property type="entry name" value="GLUTAMATE RACEMASE"/>
    <property type="match status" value="1"/>
</dbReference>
<feature type="active site" description="Proton donor/acceptor" evidence="7">
    <location>
        <position position="78"/>
    </location>
</feature>
<dbReference type="PANTHER" id="PTHR21198:SF3">
    <property type="entry name" value="GLUTAMATE RACEMASE"/>
    <property type="match status" value="1"/>
</dbReference>
<dbReference type="InterPro" id="IPR004391">
    <property type="entry name" value="Glu_race"/>
</dbReference>
<feature type="active site" description="Proton donor/acceptor" evidence="7">
    <location>
        <position position="188"/>
    </location>
</feature>
<evidence type="ECO:0000313" key="8">
    <source>
        <dbReference type="EMBL" id="CUN87884.1"/>
    </source>
</evidence>
<dbReference type="EC" id="5.1.1.3" evidence="2 7"/>
<evidence type="ECO:0000256" key="4">
    <source>
        <dbReference type="ARBA" id="ARBA00022984"/>
    </source>
</evidence>
<keyword evidence="4 7" id="KW-0573">Peptidoglycan synthesis</keyword>
<evidence type="ECO:0000256" key="2">
    <source>
        <dbReference type="ARBA" id="ARBA00013090"/>
    </source>
</evidence>
<reference evidence="8 9" key="1">
    <citation type="submission" date="2015-09" db="EMBL/GenBank/DDBJ databases">
        <authorList>
            <consortium name="Pathogen Informatics"/>
            <person name="Wu L."/>
            <person name="Ma J."/>
        </authorList>
    </citation>
    <scope>NUCLEOTIDE SEQUENCE [LARGE SCALE GENOMIC DNA]</scope>
    <source>
        <strain evidence="8 9">2789STDY5834858</strain>
    </source>
</reference>
<comment type="caution">
    <text evidence="8">The sequence shown here is derived from an EMBL/GenBank/DDBJ whole genome shotgun (WGS) entry which is preliminary data.</text>
</comment>
<keyword evidence="3 7" id="KW-0133">Cell shape</keyword>
<comment type="catalytic activity">
    <reaction evidence="1 7">
        <text>L-glutamate = D-glutamate</text>
        <dbReference type="Rhea" id="RHEA:12813"/>
        <dbReference type="ChEBI" id="CHEBI:29985"/>
        <dbReference type="ChEBI" id="CHEBI:29986"/>
        <dbReference type="EC" id="5.1.1.3"/>
    </reaction>
</comment>
<proteinExistence type="inferred from homology"/>
<feature type="binding site" evidence="7">
    <location>
        <begin position="79"/>
        <end position="80"/>
    </location>
    <ligand>
        <name>substrate</name>
    </ligand>
</feature>
<dbReference type="GO" id="GO:0008881">
    <property type="term" value="F:glutamate racemase activity"/>
    <property type="evidence" value="ECO:0007669"/>
    <property type="project" value="UniProtKB-EC"/>
</dbReference>
<name>A0ABP2ASG6_SARVE</name>
<evidence type="ECO:0000256" key="3">
    <source>
        <dbReference type="ARBA" id="ARBA00022960"/>
    </source>
</evidence>
<dbReference type="InterPro" id="IPR033134">
    <property type="entry name" value="Asp/Glu_racemase_AS_2"/>
</dbReference>
<keyword evidence="5 7" id="KW-0413">Isomerase</keyword>
<protein>
    <recommendedName>
        <fullName evidence="2 7">Glutamate racemase</fullName>
        <ecNumber evidence="2 7">5.1.1.3</ecNumber>
    </recommendedName>
</protein>
<keyword evidence="6 7" id="KW-0961">Cell wall biogenesis/degradation</keyword>
<dbReference type="PROSITE" id="PS00924">
    <property type="entry name" value="ASP_GLU_RACEMASE_2"/>
    <property type="match status" value="1"/>
</dbReference>
<dbReference type="InterPro" id="IPR001920">
    <property type="entry name" value="Asp/Glu_race"/>
</dbReference>
<dbReference type="Pfam" id="PF01177">
    <property type="entry name" value="Asp_Glu_race"/>
    <property type="match status" value="1"/>
</dbReference>
<organism evidence="8 9">
    <name type="scientific">Sarcina ventriculi</name>
    <name type="common">Clostridium ventriculi</name>
    <dbReference type="NCBI Taxonomy" id="1267"/>
    <lineage>
        <taxon>Bacteria</taxon>
        <taxon>Bacillati</taxon>
        <taxon>Bacillota</taxon>
        <taxon>Clostridia</taxon>
        <taxon>Eubacteriales</taxon>
        <taxon>Clostridiaceae</taxon>
        <taxon>Sarcina</taxon>
    </lineage>
</organism>
<dbReference type="InterPro" id="IPR018187">
    <property type="entry name" value="Asp/Glu_racemase_AS_1"/>
</dbReference>
<evidence type="ECO:0000313" key="9">
    <source>
        <dbReference type="Proteomes" id="UP000095488"/>
    </source>
</evidence>
<dbReference type="Proteomes" id="UP000095488">
    <property type="component" value="Unassembled WGS sequence"/>
</dbReference>
<feature type="binding site" evidence="7">
    <location>
        <begin position="47"/>
        <end position="48"/>
    </location>
    <ligand>
        <name>substrate</name>
    </ligand>
</feature>
<evidence type="ECO:0000256" key="6">
    <source>
        <dbReference type="ARBA" id="ARBA00023316"/>
    </source>
</evidence>
<dbReference type="EMBL" id="CYZR01000004">
    <property type="protein sequence ID" value="CUN87884.1"/>
    <property type="molecule type" value="Genomic_DNA"/>
</dbReference>
<dbReference type="RefSeq" id="WP_055258804.1">
    <property type="nucleotide sequence ID" value="NZ_CABIXL010000004.1"/>
</dbReference>
<dbReference type="SUPFAM" id="SSF53681">
    <property type="entry name" value="Aspartate/glutamate racemase"/>
    <property type="match status" value="2"/>
</dbReference>
<evidence type="ECO:0000256" key="1">
    <source>
        <dbReference type="ARBA" id="ARBA00001602"/>
    </source>
</evidence>
<dbReference type="PROSITE" id="PS00923">
    <property type="entry name" value="ASP_GLU_RACEMASE_1"/>
    <property type="match status" value="1"/>
</dbReference>
<feature type="binding site" evidence="7">
    <location>
        <begin position="15"/>
        <end position="16"/>
    </location>
    <ligand>
        <name>substrate</name>
    </ligand>
</feature>
<dbReference type="Gene3D" id="3.40.50.1860">
    <property type="match status" value="2"/>
</dbReference>
<comment type="similarity">
    <text evidence="7">Belongs to the aspartate/glutamate racemases family.</text>
</comment>
<evidence type="ECO:0000256" key="7">
    <source>
        <dbReference type="HAMAP-Rule" id="MF_00258"/>
    </source>
</evidence>
<gene>
    <name evidence="8" type="primary">yrpC</name>
    <name evidence="7" type="synonym">murI</name>
    <name evidence="8" type="ORF">ERS852473_01309</name>
</gene>
<sequence length="260" mass="29195">MYNTVDKNSPIGFFDSGVGGISVMRRAVELMPNENYIYFGDSKNAPYGVKHADEVRKLTFNAMKFFEESGVKAVVIACNTATSAAIKELRETYNIPIIGIEPAIKPAVESKKQGKIIIMATTMTLAEKKFNNLMDKYKDEREIIKLPAPGLVEFVESGIFSGEEVMEFLKEKLSPYLNSKISTIVLGCTHYPFVKNAIQDIVGEDVDIIDGSYGTIRELKRKLEKINLINDQREDGYVKIFNSSEDKKIVELCKVLLKTK</sequence>